<dbReference type="Pfam" id="PF00355">
    <property type="entry name" value="Rieske"/>
    <property type="match status" value="1"/>
</dbReference>
<evidence type="ECO:0000313" key="9">
    <source>
        <dbReference type="EMBL" id="CAB4882184.1"/>
    </source>
</evidence>
<evidence type="ECO:0000313" key="8">
    <source>
        <dbReference type="EMBL" id="CAB4766511.1"/>
    </source>
</evidence>
<dbReference type="GO" id="GO:0051537">
    <property type="term" value="F:2 iron, 2 sulfur cluster binding"/>
    <property type="evidence" value="ECO:0007669"/>
    <property type="project" value="UniProtKB-KW"/>
</dbReference>
<dbReference type="Gene3D" id="2.102.10.10">
    <property type="entry name" value="Rieske [2Fe-2S] iron-sulphur domain"/>
    <property type="match status" value="1"/>
</dbReference>
<dbReference type="AlphaFoldDB" id="A0A6J6V316"/>
<dbReference type="EMBL" id="CAEZYH010000044">
    <property type="protein sequence ID" value="CAB4722053.1"/>
    <property type="molecule type" value="Genomic_DNA"/>
</dbReference>
<protein>
    <submittedName>
        <fullName evidence="8">Unannotated protein</fullName>
    </submittedName>
</protein>
<dbReference type="Gene3D" id="3.90.380.10">
    <property type="entry name" value="Naphthalene 1,2-dioxygenase Alpha Subunit, Chain A, domain 1"/>
    <property type="match status" value="1"/>
</dbReference>
<reference evidence="8" key="1">
    <citation type="submission" date="2020-05" db="EMBL/GenBank/DDBJ databases">
        <authorList>
            <person name="Chiriac C."/>
            <person name="Salcher M."/>
            <person name="Ghai R."/>
            <person name="Kavagutti S V."/>
        </authorList>
    </citation>
    <scope>NUCLEOTIDE SEQUENCE</scope>
</reference>
<dbReference type="InterPro" id="IPR017941">
    <property type="entry name" value="Rieske_2Fe-2S"/>
</dbReference>
<organism evidence="8">
    <name type="scientific">freshwater metagenome</name>
    <dbReference type="NCBI Taxonomy" id="449393"/>
    <lineage>
        <taxon>unclassified sequences</taxon>
        <taxon>metagenomes</taxon>
        <taxon>ecological metagenomes</taxon>
    </lineage>
</organism>
<evidence type="ECO:0000256" key="5">
    <source>
        <dbReference type="ARBA" id="ARBA00023014"/>
    </source>
</evidence>
<dbReference type="EMBL" id="CAFBLJ010000142">
    <property type="protein sequence ID" value="CAB4882184.1"/>
    <property type="molecule type" value="Genomic_DNA"/>
</dbReference>
<evidence type="ECO:0000256" key="2">
    <source>
        <dbReference type="ARBA" id="ARBA00022723"/>
    </source>
</evidence>
<dbReference type="PROSITE" id="PS51296">
    <property type="entry name" value="RIESKE"/>
    <property type="match status" value="1"/>
</dbReference>
<dbReference type="EMBL" id="CAEZZP010000021">
    <property type="protein sequence ID" value="CAB4766511.1"/>
    <property type="molecule type" value="Genomic_DNA"/>
</dbReference>
<name>A0A6J6V316_9ZZZZ</name>
<evidence type="ECO:0000313" key="7">
    <source>
        <dbReference type="EMBL" id="CAB4722053.1"/>
    </source>
</evidence>
<evidence type="ECO:0000256" key="3">
    <source>
        <dbReference type="ARBA" id="ARBA00023002"/>
    </source>
</evidence>
<evidence type="ECO:0000256" key="1">
    <source>
        <dbReference type="ARBA" id="ARBA00022714"/>
    </source>
</evidence>
<sequence>MTSILCDNDNLLGFWYPVARSVDVMAAPVSAKLLGRNLVVWRDGNGTVSALPDRCTHREAKLSLGYVKDNCLVCPYHGWEFAEDGKCVRVPSATEGIPVPPKAHIEPFGCQDRYGLVWVCIGTPKAPIPDMPWDNDPKFRRLNTPVDTWQCSATRMVDNFLDITHFPFVHVNSFGRAQETSVPKVELGPLDDHFFGYSYEVNANNASVGAIASGQSGGVVHRKMSSGFNLPLICRSTIEYDTGLSHILLLVSTPIDDVTSYFTFVVWRSDDFAIPSDEVLRLDFMIGAEDKRMLETFDTVLPLDQTSLVSVQADKCSVEWRRQFAALLNG</sequence>
<evidence type="ECO:0000256" key="4">
    <source>
        <dbReference type="ARBA" id="ARBA00023004"/>
    </source>
</evidence>
<accession>A0A6J6V316</accession>
<keyword evidence="3" id="KW-0560">Oxidoreductase</keyword>
<gene>
    <name evidence="7" type="ORF">UFOPK2658_01105</name>
    <name evidence="8" type="ORF">UFOPK2880_00540</name>
    <name evidence="9" type="ORF">UFOPK3304_01753</name>
</gene>
<proteinExistence type="predicted"/>
<dbReference type="SUPFAM" id="SSF50022">
    <property type="entry name" value="ISP domain"/>
    <property type="match status" value="1"/>
</dbReference>
<dbReference type="SUPFAM" id="SSF55961">
    <property type="entry name" value="Bet v1-like"/>
    <property type="match status" value="1"/>
</dbReference>
<dbReference type="Pfam" id="PF19112">
    <property type="entry name" value="VanA_C"/>
    <property type="match status" value="1"/>
</dbReference>
<keyword evidence="1" id="KW-0001">2Fe-2S</keyword>
<keyword evidence="5" id="KW-0411">Iron-sulfur</keyword>
<keyword evidence="2" id="KW-0479">Metal-binding</keyword>
<dbReference type="PANTHER" id="PTHR21266:SF59">
    <property type="entry name" value="BLR4922 PROTEIN"/>
    <property type="match status" value="1"/>
</dbReference>
<dbReference type="CDD" id="cd03469">
    <property type="entry name" value="Rieske_RO_Alpha_N"/>
    <property type="match status" value="1"/>
</dbReference>
<dbReference type="InterPro" id="IPR044043">
    <property type="entry name" value="VanA_C_cat"/>
</dbReference>
<feature type="domain" description="Rieske" evidence="6">
    <location>
        <begin position="15"/>
        <end position="119"/>
    </location>
</feature>
<keyword evidence="4" id="KW-0408">Iron</keyword>
<evidence type="ECO:0000259" key="6">
    <source>
        <dbReference type="PROSITE" id="PS51296"/>
    </source>
</evidence>
<dbReference type="GO" id="GO:0046872">
    <property type="term" value="F:metal ion binding"/>
    <property type="evidence" value="ECO:0007669"/>
    <property type="project" value="UniProtKB-KW"/>
</dbReference>
<dbReference type="InterPro" id="IPR050584">
    <property type="entry name" value="Cholesterol_7-desaturase"/>
</dbReference>
<dbReference type="InterPro" id="IPR036922">
    <property type="entry name" value="Rieske_2Fe-2S_sf"/>
</dbReference>
<dbReference type="GO" id="GO:0016491">
    <property type="term" value="F:oxidoreductase activity"/>
    <property type="evidence" value="ECO:0007669"/>
    <property type="project" value="UniProtKB-KW"/>
</dbReference>
<dbReference type="PANTHER" id="PTHR21266">
    <property type="entry name" value="IRON-SULFUR DOMAIN CONTAINING PROTEIN"/>
    <property type="match status" value="1"/>
</dbReference>